<accession>A8ZRJ8</accession>
<dbReference type="Proteomes" id="UP000002431">
    <property type="component" value="Plasmid pDGEO02"/>
</dbReference>
<geneLocation type="plasmid" evidence="1 2">
    <name>pDGEO02</name>
</geneLocation>
<dbReference type="KEGG" id="dge:Dgeo_3066"/>
<reference evidence="1" key="1">
    <citation type="submission" date="2007-10" db="EMBL/GenBank/DDBJ databases">
        <title>Complete sequence of Plasmid2 pDGEO02 of Deinococcus geothermalis DSM 11300.</title>
        <authorList>
            <consortium name="US DOE Joint Genome Institute"/>
            <person name="Copeland A."/>
            <person name="Lucas S."/>
            <person name="Lapidus A."/>
            <person name="Barry K."/>
            <person name="Detter J.C."/>
            <person name="Glavina del Rio T."/>
            <person name="Hammon N."/>
            <person name="Israni S."/>
            <person name="Dalin E."/>
            <person name="Tice H."/>
            <person name="Pitluck S."/>
            <person name="Brettin T."/>
            <person name="Bruce D."/>
            <person name="Han C."/>
            <person name="Tapia R."/>
            <person name="Saunders E."/>
            <person name="Gilna P."/>
            <person name="Schmutz J."/>
            <person name="Larimer F."/>
            <person name="Land M."/>
            <person name="Hauser L."/>
            <person name="Kyrpides N."/>
            <person name="Kim E."/>
            <person name="Daly M.J."/>
            <person name="Fredrickson J.K."/>
            <person name="Makarova K.S."/>
            <person name="Gaidamakova E.K."/>
            <person name="Zhai M."/>
            <person name="Richardson P."/>
        </authorList>
    </citation>
    <scope>NUCLEOTIDE SEQUENCE [LARGE SCALE GENOMIC DNA]</scope>
    <source>
        <strain evidence="1">DSM 11300</strain>
        <plasmid evidence="1">pDGEO02</plasmid>
    </source>
</reference>
<dbReference type="HOGENOM" id="CLU_2786980_0_0_0"/>
<dbReference type="RefSeq" id="WP_012173280.1">
    <property type="nucleotide sequence ID" value="NC_009939.1"/>
</dbReference>
<keyword evidence="1" id="KW-0614">Plasmid</keyword>
<keyword evidence="2" id="KW-1185">Reference proteome</keyword>
<evidence type="ECO:0000313" key="2">
    <source>
        <dbReference type="Proteomes" id="UP000002431"/>
    </source>
</evidence>
<gene>
    <name evidence="1" type="ORF">Dgeo_3066</name>
</gene>
<protein>
    <submittedName>
        <fullName evidence="1">Uncharacterized protein</fullName>
    </submittedName>
</protein>
<sequence length="68" mass="7098">MTLKGTFGALAAHMPDLLRLRNGTLLPGEAPPLLASLGLADETGLTRKGEKALACLLNLADLLDLPYA</sequence>
<proteinExistence type="predicted"/>
<name>A8ZRJ8_DEIGD</name>
<organism evidence="1 2">
    <name type="scientific">Deinococcus geothermalis (strain DSM 11300 / CIP 105573 / AG-3a)</name>
    <dbReference type="NCBI Taxonomy" id="319795"/>
    <lineage>
        <taxon>Bacteria</taxon>
        <taxon>Thermotogati</taxon>
        <taxon>Deinococcota</taxon>
        <taxon>Deinococci</taxon>
        <taxon>Deinococcales</taxon>
        <taxon>Deinococcaceae</taxon>
        <taxon>Deinococcus</taxon>
    </lineage>
</organism>
<dbReference type="EMBL" id="CP000856">
    <property type="protein sequence ID" value="ABW35107.1"/>
    <property type="molecule type" value="Genomic_DNA"/>
</dbReference>
<dbReference type="AlphaFoldDB" id="A8ZRJ8"/>
<evidence type="ECO:0000313" key="1">
    <source>
        <dbReference type="EMBL" id="ABW35107.1"/>
    </source>
</evidence>